<name>A0A9B0U864_CHRAS</name>
<dbReference type="GO" id="GO:0016082">
    <property type="term" value="P:synaptic vesicle priming"/>
    <property type="evidence" value="ECO:0007669"/>
    <property type="project" value="TreeGrafter"/>
</dbReference>
<dbReference type="Gene3D" id="2.30.29.30">
    <property type="entry name" value="Pleckstrin-homology domain (PH domain)/Phosphotyrosine-binding domain (PTB)"/>
    <property type="match status" value="1"/>
</dbReference>
<evidence type="ECO:0000256" key="2">
    <source>
        <dbReference type="ARBA" id="ARBA00004556"/>
    </source>
</evidence>
<dbReference type="GO" id="GO:0005484">
    <property type="term" value="F:SNAP receptor activity"/>
    <property type="evidence" value="ECO:0007669"/>
    <property type="project" value="TreeGrafter"/>
</dbReference>
<keyword evidence="6" id="KW-0472">Membrane</keyword>
<dbReference type="OrthoDB" id="10009801at2759"/>
<evidence type="ECO:0000313" key="12">
    <source>
        <dbReference type="RefSeq" id="XP_006876133.1"/>
    </source>
</evidence>
<dbReference type="InterPro" id="IPR000727">
    <property type="entry name" value="T_SNARE_dom"/>
</dbReference>
<dbReference type="GO" id="GO:0019905">
    <property type="term" value="F:syntaxin binding"/>
    <property type="evidence" value="ECO:0007669"/>
    <property type="project" value="TreeGrafter"/>
</dbReference>
<organism evidence="11 12">
    <name type="scientific">Chrysochloris asiatica</name>
    <name type="common">Cape golden mole</name>
    <dbReference type="NCBI Taxonomy" id="185453"/>
    <lineage>
        <taxon>Eukaryota</taxon>
        <taxon>Metazoa</taxon>
        <taxon>Chordata</taxon>
        <taxon>Craniata</taxon>
        <taxon>Vertebrata</taxon>
        <taxon>Euteleostomi</taxon>
        <taxon>Mammalia</taxon>
        <taxon>Eutheria</taxon>
        <taxon>Afrotheria</taxon>
        <taxon>Chrysochloridae</taxon>
        <taxon>Chrysochlorinae</taxon>
        <taxon>Chrysochloris</taxon>
    </lineage>
</organism>
<dbReference type="CDD" id="cd15888">
    <property type="entry name" value="SNARE_SNAP47N"/>
    <property type="match status" value="1"/>
</dbReference>
<dbReference type="CTD" id="116841"/>
<evidence type="ECO:0000256" key="8">
    <source>
        <dbReference type="ARBA" id="ARBA00024443"/>
    </source>
</evidence>
<evidence type="ECO:0000313" key="11">
    <source>
        <dbReference type="Proteomes" id="UP000504623"/>
    </source>
</evidence>
<proteinExistence type="inferred from homology"/>
<comment type="similarity">
    <text evidence="7">Belongs to the SVAP1 family.</text>
</comment>
<evidence type="ECO:0000256" key="7">
    <source>
        <dbReference type="ARBA" id="ARBA00024354"/>
    </source>
</evidence>
<evidence type="ECO:0000259" key="10">
    <source>
        <dbReference type="PROSITE" id="PS50192"/>
    </source>
</evidence>
<dbReference type="AlphaFoldDB" id="A0A9B0U864"/>
<comment type="subcellular location">
    <subcellularLocation>
        <location evidence="2">Cytoplasm</location>
        <location evidence="2">Perinuclear region</location>
    </subcellularLocation>
    <subcellularLocation>
        <location evidence="1">Endomembrane system</location>
    </subcellularLocation>
</comment>
<accession>A0A9B0U864</accession>
<dbReference type="GO" id="GO:0005886">
    <property type="term" value="C:plasma membrane"/>
    <property type="evidence" value="ECO:0007669"/>
    <property type="project" value="TreeGrafter"/>
</dbReference>
<evidence type="ECO:0000256" key="5">
    <source>
        <dbReference type="ARBA" id="ARBA00023054"/>
    </source>
</evidence>
<dbReference type="SUPFAM" id="SSF58038">
    <property type="entry name" value="SNARE fusion complex"/>
    <property type="match status" value="2"/>
</dbReference>
<dbReference type="PROSITE" id="PS50192">
    <property type="entry name" value="T_SNARE"/>
    <property type="match status" value="2"/>
</dbReference>
<dbReference type="GO" id="GO:0098793">
    <property type="term" value="C:presynapse"/>
    <property type="evidence" value="ECO:0007669"/>
    <property type="project" value="GOC"/>
</dbReference>
<evidence type="ECO:0000256" key="1">
    <source>
        <dbReference type="ARBA" id="ARBA00004308"/>
    </source>
</evidence>
<dbReference type="CDD" id="cd15854">
    <property type="entry name" value="SNARE_SNAP47C"/>
    <property type="match status" value="1"/>
</dbReference>
<dbReference type="Proteomes" id="UP000504623">
    <property type="component" value="Unplaced"/>
</dbReference>
<reference evidence="12" key="1">
    <citation type="submission" date="2025-08" db="UniProtKB">
        <authorList>
            <consortium name="RefSeq"/>
        </authorList>
    </citation>
    <scope>IDENTIFICATION</scope>
    <source>
        <tissue evidence="12">Spleen</tissue>
    </source>
</reference>
<dbReference type="Gene3D" id="1.20.5.110">
    <property type="match status" value="2"/>
</dbReference>
<dbReference type="GO" id="GO:0031629">
    <property type="term" value="P:synaptic vesicle fusion to presynaptic active zone membrane"/>
    <property type="evidence" value="ECO:0007669"/>
    <property type="project" value="TreeGrafter"/>
</dbReference>
<dbReference type="FunFam" id="2.30.29.30:FF:000269">
    <property type="entry name" value="Synaptosomal-associated protein 47"/>
    <property type="match status" value="1"/>
</dbReference>
<dbReference type="SMART" id="SM00397">
    <property type="entry name" value="t_SNARE"/>
    <property type="match status" value="1"/>
</dbReference>
<keyword evidence="5" id="KW-0175">Coiled coil</keyword>
<evidence type="ECO:0000256" key="9">
    <source>
        <dbReference type="ARBA" id="ARBA00032027"/>
    </source>
</evidence>
<gene>
    <name evidence="12" type="primary">SNAP47</name>
</gene>
<dbReference type="GO" id="GO:0012505">
    <property type="term" value="C:endomembrane system"/>
    <property type="evidence" value="ECO:0007669"/>
    <property type="project" value="UniProtKB-SubCell"/>
</dbReference>
<keyword evidence="3" id="KW-0963">Cytoplasm</keyword>
<dbReference type="GO" id="GO:0031201">
    <property type="term" value="C:SNARE complex"/>
    <property type="evidence" value="ECO:0007669"/>
    <property type="project" value="TreeGrafter"/>
</dbReference>
<dbReference type="GO" id="GO:0048471">
    <property type="term" value="C:perinuclear region of cytoplasm"/>
    <property type="evidence" value="ECO:0007669"/>
    <property type="project" value="UniProtKB-SubCell"/>
</dbReference>
<dbReference type="GeneID" id="102834540"/>
<dbReference type="RefSeq" id="XP_006876133.1">
    <property type="nucleotide sequence ID" value="XM_006876071.1"/>
</dbReference>
<evidence type="ECO:0000256" key="6">
    <source>
        <dbReference type="ARBA" id="ARBA00023136"/>
    </source>
</evidence>
<protein>
    <recommendedName>
        <fullName evidence="8">Synaptosomal-associated protein 47</fullName>
    </recommendedName>
    <alternativeName>
        <fullName evidence="9">Synaptosomal-associated 47 kDa protein</fullName>
    </alternativeName>
</protein>
<evidence type="ECO:0000256" key="3">
    <source>
        <dbReference type="ARBA" id="ARBA00022490"/>
    </source>
</evidence>
<evidence type="ECO:0000256" key="4">
    <source>
        <dbReference type="ARBA" id="ARBA00022737"/>
    </source>
</evidence>
<feature type="domain" description="T-SNARE coiled-coil homology" evidence="10">
    <location>
        <begin position="365"/>
        <end position="419"/>
    </location>
</feature>
<dbReference type="InterPro" id="IPR011993">
    <property type="entry name" value="PH-like_dom_sf"/>
</dbReference>
<dbReference type="PANTHER" id="PTHR19305:SF1">
    <property type="entry name" value="SYNAPTOSOMAL-ASSOCIATED PROTEIN 47"/>
    <property type="match status" value="1"/>
</dbReference>
<dbReference type="FunFam" id="1.20.5.110:FF:000052">
    <property type="entry name" value="synaptosomal-associated protein 47"/>
    <property type="match status" value="1"/>
</dbReference>
<feature type="domain" description="T-SNARE coiled-coil homology" evidence="10">
    <location>
        <begin position="136"/>
        <end position="172"/>
    </location>
</feature>
<dbReference type="PANTHER" id="PTHR19305">
    <property type="entry name" value="SYNAPTOSOMAL ASSOCIATED PROTEIN"/>
    <property type="match status" value="1"/>
</dbReference>
<keyword evidence="11" id="KW-1185">Reference proteome</keyword>
<sequence length="420" mass="47837">MSRDFCIHTWPCSYYLEPEKRWLSGKLLLTSLSLKFITDKTGKILVNFPLSSIVEIKKESSHFIFSSITILEKDRIKHWFSSLQPSRNAVFSIIEHFWRELLLSQPGATVQASSSPMTKGKELTGLMACSQKRLEDTAKVLHHQGEQFDHIMQGLDKIESDLDVADRLLTELESPSWWPFSSKFWKTPSETKPKESTSMSSSEAFGKEGIVIKIPAVISQRTESRVKPGKLIILVSGLEVHDSNSLLMHRFERDDVDDIKVHTPYEISIRQRFIGKPDIAYRLISAKMPEVIPILEVQFNKKIEFLEDAMMLRSTGGSSPVEKGYSPWYAASGLMDRVMRSESSSGSHEGGQTQLQMSQPFISEEETQELRQILRKLKSLALDTEMELERQDEALDGITSSVDRAALTIDKHNRRMKKLT</sequence>
<keyword evidence="4" id="KW-0677">Repeat</keyword>
<dbReference type="FunFam" id="1.20.5.110:FF:000061">
    <property type="entry name" value="Synaptosome associated protein 47"/>
    <property type="match status" value="1"/>
</dbReference>